<proteinExistence type="predicted"/>
<feature type="compositionally biased region" description="Basic residues" evidence="1">
    <location>
        <begin position="1"/>
        <end position="11"/>
    </location>
</feature>
<protein>
    <submittedName>
        <fullName evidence="3">Uncharacterized protein LOC117310550</fullName>
    </submittedName>
</protein>
<organism evidence="2 3">
    <name type="scientific">Tursiops truncatus</name>
    <name type="common">Atlantic bottle-nosed dolphin</name>
    <name type="synonym">Delphinus truncatus</name>
    <dbReference type="NCBI Taxonomy" id="9739"/>
    <lineage>
        <taxon>Eukaryota</taxon>
        <taxon>Metazoa</taxon>
        <taxon>Chordata</taxon>
        <taxon>Craniata</taxon>
        <taxon>Vertebrata</taxon>
        <taxon>Euteleostomi</taxon>
        <taxon>Mammalia</taxon>
        <taxon>Eutheria</taxon>
        <taxon>Laurasiatheria</taxon>
        <taxon>Artiodactyla</taxon>
        <taxon>Whippomorpha</taxon>
        <taxon>Cetacea</taxon>
        <taxon>Odontoceti</taxon>
        <taxon>Delphinidae</taxon>
        <taxon>Tursiops</taxon>
    </lineage>
</organism>
<keyword evidence="2" id="KW-1185">Reference proteome</keyword>
<dbReference type="Proteomes" id="UP000245320">
    <property type="component" value="Chromosome 2"/>
</dbReference>
<evidence type="ECO:0000256" key="1">
    <source>
        <dbReference type="SAM" id="MobiDB-lite"/>
    </source>
</evidence>
<sequence length="233" mass="26155">MCAKSPQRRSHQVSESLKEMQKHRQRSPRRAARRPLRGRRFATALFPQTKPPRQSLRCRRRGTTFGRRKREPLLSVRQPDNSGGQAAPCQRAEDRHLCFHPVLQTRSPRAVVARRARRRRKRLGTTLPARSFAAAGTGRPPSGRGVHRPSPRSPRPRHYSSAPREVVPSARRETARGEKPGRRDASAETRIPRSRARRPPAAQPVLVAGAPGLSLESRRPWRPAAGGAARPKT</sequence>
<evidence type="ECO:0000313" key="2">
    <source>
        <dbReference type="Proteomes" id="UP000245320"/>
    </source>
</evidence>
<name>A0A6J3QV15_TURTR</name>
<feature type="compositionally biased region" description="Low complexity" evidence="1">
    <location>
        <begin position="222"/>
        <end position="233"/>
    </location>
</feature>
<feature type="compositionally biased region" description="Basic and acidic residues" evidence="1">
    <location>
        <begin position="170"/>
        <end position="191"/>
    </location>
</feature>
<feature type="compositionally biased region" description="Basic residues" evidence="1">
    <location>
        <begin position="56"/>
        <end position="70"/>
    </location>
</feature>
<dbReference type="AlphaFoldDB" id="A0A6J3QV15"/>
<reference evidence="3" key="1">
    <citation type="submission" date="2025-08" db="UniProtKB">
        <authorList>
            <consortium name="RefSeq"/>
        </authorList>
    </citation>
    <scope>IDENTIFICATION</scope>
    <source>
        <tissue evidence="3">Spleen</tissue>
    </source>
</reference>
<evidence type="ECO:0000313" key="3">
    <source>
        <dbReference type="RefSeq" id="XP_033706127.1"/>
    </source>
</evidence>
<feature type="compositionally biased region" description="Basic residues" evidence="1">
    <location>
        <begin position="145"/>
        <end position="158"/>
    </location>
</feature>
<gene>
    <name evidence="3" type="primary">LOC117310550</name>
</gene>
<feature type="region of interest" description="Disordered" evidence="1">
    <location>
        <begin position="108"/>
        <end position="233"/>
    </location>
</feature>
<dbReference type="RefSeq" id="XP_033706127.1">
    <property type="nucleotide sequence ID" value="XM_033850236.1"/>
</dbReference>
<feature type="compositionally biased region" description="Basic residues" evidence="1">
    <location>
        <begin position="112"/>
        <end position="123"/>
    </location>
</feature>
<feature type="region of interest" description="Disordered" evidence="1">
    <location>
        <begin position="1"/>
        <end position="89"/>
    </location>
</feature>
<dbReference type="InParanoid" id="A0A6J3QV15"/>
<feature type="compositionally biased region" description="Basic residues" evidence="1">
    <location>
        <begin position="23"/>
        <end position="40"/>
    </location>
</feature>
<accession>A0A6J3QV15</accession>